<dbReference type="InterPro" id="IPR002898">
    <property type="entry name" value="MotA_ExbB_proton_chnl"/>
</dbReference>
<keyword evidence="7 9" id="KW-0472">Membrane</keyword>
<organism evidence="11">
    <name type="scientific">uncultured Desulfobacterium sp</name>
    <dbReference type="NCBI Taxonomy" id="201089"/>
    <lineage>
        <taxon>Bacteria</taxon>
        <taxon>Pseudomonadati</taxon>
        <taxon>Thermodesulfobacteriota</taxon>
        <taxon>Desulfobacteria</taxon>
        <taxon>Desulfobacterales</taxon>
        <taxon>Desulfobacteriaceae</taxon>
        <taxon>Desulfobacterium</taxon>
        <taxon>environmental samples</taxon>
    </lineage>
</organism>
<reference evidence="11" key="1">
    <citation type="submission" date="2018-01" db="EMBL/GenBank/DDBJ databases">
        <authorList>
            <person name="Regsiter A."/>
            <person name="William W."/>
        </authorList>
    </citation>
    <scope>NUCLEOTIDE SEQUENCE</scope>
    <source>
        <strain evidence="11">TRIP AH-1</strain>
    </source>
</reference>
<dbReference type="Pfam" id="PF01618">
    <property type="entry name" value="MotA_ExbB"/>
    <property type="match status" value="1"/>
</dbReference>
<proteinExistence type="inferred from homology"/>
<keyword evidence="4 9" id="KW-0812">Transmembrane</keyword>
<dbReference type="PANTHER" id="PTHR30625">
    <property type="entry name" value="PROTEIN TOLQ"/>
    <property type="match status" value="1"/>
</dbReference>
<gene>
    <name evidence="11" type="ORF">PITCH_A1580061</name>
</gene>
<evidence type="ECO:0000259" key="10">
    <source>
        <dbReference type="Pfam" id="PF01618"/>
    </source>
</evidence>
<dbReference type="EMBL" id="OJIN01000066">
    <property type="protein sequence ID" value="SPD72906.1"/>
    <property type="molecule type" value="Genomic_DNA"/>
</dbReference>
<comment type="subcellular location">
    <subcellularLocation>
        <location evidence="1">Cell membrane</location>
        <topology evidence="1">Multi-pass membrane protein</topology>
    </subcellularLocation>
    <subcellularLocation>
        <location evidence="8">Membrane</location>
        <topology evidence="8">Multi-pass membrane protein</topology>
    </subcellularLocation>
</comment>
<dbReference type="AlphaFoldDB" id="A0A445MTW4"/>
<sequence length="251" mass="27323">MPDLISLPRHALSRGHPVFSWIPAFAGMTALAYLIAGVIHYREVNNMMEFFTKGGICMWPILLCSVVGLAIFLERFISFGRMHRRGLGLETRVTEKLKASNDKEAYEIASRSKSPIGRVLVKALEVKDQDRETIETVVVHATDEEVQDLSSYLQALATIGNVAPMLGLLGTVLGMIKAFMVIQEMGGKVNAAVLAGGIWEAMLTTAFGLAVALPIVVGHSYLLSRVDGYEARIQQGTVTFLKTISSLRTGG</sequence>
<evidence type="ECO:0000256" key="1">
    <source>
        <dbReference type="ARBA" id="ARBA00004651"/>
    </source>
</evidence>
<evidence type="ECO:0000256" key="6">
    <source>
        <dbReference type="ARBA" id="ARBA00022989"/>
    </source>
</evidence>
<evidence type="ECO:0000256" key="4">
    <source>
        <dbReference type="ARBA" id="ARBA00022692"/>
    </source>
</evidence>
<keyword evidence="5 8" id="KW-0653">Protein transport</keyword>
<dbReference type="InterPro" id="IPR050790">
    <property type="entry name" value="ExbB/TolQ_transport"/>
</dbReference>
<evidence type="ECO:0000256" key="7">
    <source>
        <dbReference type="ARBA" id="ARBA00023136"/>
    </source>
</evidence>
<evidence type="ECO:0000256" key="5">
    <source>
        <dbReference type="ARBA" id="ARBA00022927"/>
    </source>
</evidence>
<keyword evidence="6 9" id="KW-1133">Transmembrane helix</keyword>
<feature type="domain" description="MotA/TolQ/ExbB proton channel" evidence="10">
    <location>
        <begin position="112"/>
        <end position="234"/>
    </location>
</feature>
<feature type="transmembrane region" description="Helical" evidence="9">
    <location>
        <begin position="202"/>
        <end position="223"/>
    </location>
</feature>
<evidence type="ECO:0000313" key="11">
    <source>
        <dbReference type="EMBL" id="SPD72906.1"/>
    </source>
</evidence>
<protein>
    <submittedName>
        <fullName evidence="11">MotA/TolQ/ExbB proton channel (Modular protein)</fullName>
    </submittedName>
</protein>
<feature type="transmembrane region" description="Helical" evidence="9">
    <location>
        <begin position="162"/>
        <end position="182"/>
    </location>
</feature>
<dbReference type="GO" id="GO:0017038">
    <property type="term" value="P:protein import"/>
    <property type="evidence" value="ECO:0007669"/>
    <property type="project" value="TreeGrafter"/>
</dbReference>
<evidence type="ECO:0000256" key="3">
    <source>
        <dbReference type="ARBA" id="ARBA00022475"/>
    </source>
</evidence>
<accession>A0A445MTW4</accession>
<feature type="transmembrane region" description="Helical" evidence="9">
    <location>
        <begin position="59"/>
        <end position="77"/>
    </location>
</feature>
<comment type="similarity">
    <text evidence="8">Belongs to the exbB/tolQ family.</text>
</comment>
<evidence type="ECO:0000256" key="2">
    <source>
        <dbReference type="ARBA" id="ARBA00022448"/>
    </source>
</evidence>
<dbReference type="PANTHER" id="PTHR30625:SF15">
    <property type="entry name" value="BIOPOLYMER TRANSPORT PROTEIN EXBB"/>
    <property type="match status" value="1"/>
</dbReference>
<dbReference type="GO" id="GO:0005886">
    <property type="term" value="C:plasma membrane"/>
    <property type="evidence" value="ECO:0007669"/>
    <property type="project" value="UniProtKB-SubCell"/>
</dbReference>
<keyword evidence="2 8" id="KW-0813">Transport</keyword>
<keyword evidence="3" id="KW-1003">Cell membrane</keyword>
<evidence type="ECO:0000256" key="8">
    <source>
        <dbReference type="RuleBase" id="RU004057"/>
    </source>
</evidence>
<evidence type="ECO:0000256" key="9">
    <source>
        <dbReference type="SAM" id="Phobius"/>
    </source>
</evidence>
<name>A0A445MTW4_9BACT</name>
<feature type="transmembrane region" description="Helical" evidence="9">
    <location>
        <begin position="21"/>
        <end position="39"/>
    </location>
</feature>